<keyword evidence="2 4" id="KW-0238">DNA-binding</keyword>
<accession>A0ABN2NIE1</accession>
<proteinExistence type="predicted"/>
<dbReference type="EMBL" id="BAAAQK010000025">
    <property type="protein sequence ID" value="GAA1870575.1"/>
    <property type="molecule type" value="Genomic_DNA"/>
</dbReference>
<dbReference type="Proteomes" id="UP001500449">
    <property type="component" value="Unassembled WGS sequence"/>
</dbReference>
<dbReference type="InterPro" id="IPR009057">
    <property type="entry name" value="Homeodomain-like_sf"/>
</dbReference>
<dbReference type="InterPro" id="IPR004111">
    <property type="entry name" value="Repressor_TetR_C"/>
</dbReference>
<gene>
    <name evidence="6" type="ORF">GCM10009836_59030</name>
</gene>
<keyword evidence="1" id="KW-0805">Transcription regulation</keyword>
<dbReference type="RefSeq" id="WP_344424391.1">
    <property type="nucleotide sequence ID" value="NZ_BAAAQK010000025.1"/>
</dbReference>
<dbReference type="InterPro" id="IPR050109">
    <property type="entry name" value="HTH-type_TetR-like_transc_reg"/>
</dbReference>
<dbReference type="PANTHER" id="PTHR30055:SF151">
    <property type="entry name" value="TRANSCRIPTIONAL REGULATORY PROTEIN"/>
    <property type="match status" value="1"/>
</dbReference>
<organism evidence="6 7">
    <name type="scientific">Pseudonocardia ailaonensis</name>
    <dbReference type="NCBI Taxonomy" id="367279"/>
    <lineage>
        <taxon>Bacteria</taxon>
        <taxon>Bacillati</taxon>
        <taxon>Actinomycetota</taxon>
        <taxon>Actinomycetes</taxon>
        <taxon>Pseudonocardiales</taxon>
        <taxon>Pseudonocardiaceae</taxon>
        <taxon>Pseudonocardia</taxon>
    </lineage>
</organism>
<dbReference type="Gene3D" id="1.10.357.10">
    <property type="entry name" value="Tetracycline Repressor, domain 2"/>
    <property type="match status" value="1"/>
</dbReference>
<reference evidence="6 7" key="1">
    <citation type="journal article" date="2019" name="Int. J. Syst. Evol. Microbiol.">
        <title>The Global Catalogue of Microorganisms (GCM) 10K type strain sequencing project: providing services to taxonomists for standard genome sequencing and annotation.</title>
        <authorList>
            <consortium name="The Broad Institute Genomics Platform"/>
            <consortium name="The Broad Institute Genome Sequencing Center for Infectious Disease"/>
            <person name="Wu L."/>
            <person name="Ma J."/>
        </authorList>
    </citation>
    <scope>NUCLEOTIDE SEQUENCE [LARGE SCALE GENOMIC DNA]</scope>
    <source>
        <strain evidence="6 7">JCM 16009</strain>
    </source>
</reference>
<dbReference type="Pfam" id="PF02909">
    <property type="entry name" value="TetR_C_1"/>
    <property type="match status" value="1"/>
</dbReference>
<evidence type="ECO:0000256" key="4">
    <source>
        <dbReference type="PROSITE-ProRule" id="PRU00335"/>
    </source>
</evidence>
<evidence type="ECO:0000259" key="5">
    <source>
        <dbReference type="PROSITE" id="PS50977"/>
    </source>
</evidence>
<name>A0ABN2NIE1_9PSEU</name>
<evidence type="ECO:0000256" key="1">
    <source>
        <dbReference type="ARBA" id="ARBA00023015"/>
    </source>
</evidence>
<evidence type="ECO:0000256" key="2">
    <source>
        <dbReference type="ARBA" id="ARBA00023125"/>
    </source>
</evidence>
<dbReference type="SUPFAM" id="SSF46689">
    <property type="entry name" value="Homeodomain-like"/>
    <property type="match status" value="1"/>
</dbReference>
<comment type="caution">
    <text evidence="6">The sequence shown here is derived from an EMBL/GenBank/DDBJ whole genome shotgun (WGS) entry which is preliminary data.</text>
</comment>
<evidence type="ECO:0000256" key="3">
    <source>
        <dbReference type="ARBA" id="ARBA00023163"/>
    </source>
</evidence>
<dbReference type="InterPro" id="IPR001647">
    <property type="entry name" value="HTH_TetR"/>
</dbReference>
<dbReference type="PANTHER" id="PTHR30055">
    <property type="entry name" value="HTH-TYPE TRANSCRIPTIONAL REGULATOR RUTR"/>
    <property type="match status" value="1"/>
</dbReference>
<protein>
    <submittedName>
        <fullName evidence="6">TetR/AcrR family transcriptional regulator C-terminal domain-containing protein</fullName>
    </submittedName>
</protein>
<dbReference type="PROSITE" id="PS50977">
    <property type="entry name" value="HTH_TETR_2"/>
    <property type="match status" value="1"/>
</dbReference>
<feature type="DNA-binding region" description="H-T-H motif" evidence="4">
    <location>
        <begin position="25"/>
        <end position="44"/>
    </location>
</feature>
<sequence>MALGRAQIFGVAVALADAHGLAAVTMRRLGAELGVEAMSLYHHVANKNALLDGMVDAVFTEIALPAGPDWRAALTRRYGSAREVLVRHPWSIGLMESRSSPGPATLRHHDAVLGCLFGAGFPVPLAASAFAILDSYLYGFALQEASLPFSPGAETTAVAESIMSSFADGEFPHLTRLGREHVMQPGYAFGAEFDLGLTMLLDGFEAALGA</sequence>
<dbReference type="Pfam" id="PF00440">
    <property type="entry name" value="TetR_N"/>
    <property type="match status" value="1"/>
</dbReference>
<keyword evidence="7" id="KW-1185">Reference proteome</keyword>
<dbReference type="Gene3D" id="1.10.10.60">
    <property type="entry name" value="Homeodomain-like"/>
    <property type="match status" value="1"/>
</dbReference>
<dbReference type="SUPFAM" id="SSF48498">
    <property type="entry name" value="Tetracyclin repressor-like, C-terminal domain"/>
    <property type="match status" value="1"/>
</dbReference>
<evidence type="ECO:0000313" key="6">
    <source>
        <dbReference type="EMBL" id="GAA1870575.1"/>
    </source>
</evidence>
<keyword evidence="3" id="KW-0804">Transcription</keyword>
<evidence type="ECO:0000313" key="7">
    <source>
        <dbReference type="Proteomes" id="UP001500449"/>
    </source>
</evidence>
<feature type="domain" description="HTH tetR-type" evidence="5">
    <location>
        <begin position="2"/>
        <end position="62"/>
    </location>
</feature>
<dbReference type="InterPro" id="IPR036271">
    <property type="entry name" value="Tet_transcr_reg_TetR-rel_C_sf"/>
</dbReference>